<dbReference type="SUPFAM" id="SSF54427">
    <property type="entry name" value="NTF2-like"/>
    <property type="match status" value="1"/>
</dbReference>
<keyword evidence="2" id="KW-0413">Isomerase</keyword>
<keyword evidence="3" id="KW-1185">Reference proteome</keyword>
<accession>A0A1W2CNQ7</accession>
<evidence type="ECO:0000259" key="1">
    <source>
        <dbReference type="Pfam" id="PF14534"/>
    </source>
</evidence>
<dbReference type="Pfam" id="PF14534">
    <property type="entry name" value="DUF4440"/>
    <property type="match status" value="1"/>
</dbReference>
<dbReference type="Gene3D" id="3.10.450.50">
    <property type="match status" value="1"/>
</dbReference>
<protein>
    <submittedName>
        <fullName evidence="2">Ketosteroid isomerase homolog</fullName>
    </submittedName>
</protein>
<proteinExistence type="predicted"/>
<gene>
    <name evidence="2" type="ORF">SAMN05661093_02375</name>
</gene>
<dbReference type="Proteomes" id="UP000192674">
    <property type="component" value="Unassembled WGS sequence"/>
</dbReference>
<dbReference type="GO" id="GO:0016853">
    <property type="term" value="F:isomerase activity"/>
    <property type="evidence" value="ECO:0007669"/>
    <property type="project" value="UniProtKB-KW"/>
</dbReference>
<evidence type="ECO:0000313" key="2">
    <source>
        <dbReference type="EMBL" id="SMC86614.1"/>
    </source>
</evidence>
<reference evidence="2 3" key="1">
    <citation type="submission" date="2017-04" db="EMBL/GenBank/DDBJ databases">
        <authorList>
            <person name="Afonso C.L."/>
            <person name="Miller P.J."/>
            <person name="Scott M.A."/>
            <person name="Spackman E."/>
            <person name="Goraichik I."/>
            <person name="Dimitrov K.M."/>
            <person name="Suarez D.L."/>
            <person name="Swayne D.E."/>
        </authorList>
    </citation>
    <scope>NUCLEOTIDE SEQUENCE [LARGE SCALE GENOMIC DNA]</scope>
    <source>
        <strain evidence="2 3">DSM 43828</strain>
    </source>
</reference>
<dbReference type="EMBL" id="FWXV01000002">
    <property type="protein sequence ID" value="SMC86614.1"/>
    <property type="molecule type" value="Genomic_DNA"/>
</dbReference>
<dbReference type="InterPro" id="IPR032710">
    <property type="entry name" value="NTF2-like_dom_sf"/>
</dbReference>
<organism evidence="2 3">
    <name type="scientific">Kibdelosporangium aridum</name>
    <dbReference type="NCBI Taxonomy" id="2030"/>
    <lineage>
        <taxon>Bacteria</taxon>
        <taxon>Bacillati</taxon>
        <taxon>Actinomycetota</taxon>
        <taxon>Actinomycetes</taxon>
        <taxon>Pseudonocardiales</taxon>
        <taxon>Pseudonocardiaceae</taxon>
        <taxon>Kibdelosporangium</taxon>
    </lineage>
</organism>
<feature type="domain" description="DUF4440" evidence="1">
    <location>
        <begin position="24"/>
        <end position="118"/>
    </location>
</feature>
<dbReference type="AlphaFoldDB" id="A0A1W2CNQ7"/>
<name>A0A1W2CNQ7_KIBAR</name>
<sequence>MTHASFGLALHMTSVQHAADLPHAFAKAFNTFDPEEVERVYEPESLLVLDAGNPLTGTERAGANAGLQKLGQPITVNPRHVYVCGDIALLLVDWEIPAAGISGTATDVARRGPDGSWRYVIDNPFGTSPQPVGR</sequence>
<evidence type="ECO:0000313" key="3">
    <source>
        <dbReference type="Proteomes" id="UP000192674"/>
    </source>
</evidence>
<dbReference type="InterPro" id="IPR027843">
    <property type="entry name" value="DUF4440"/>
</dbReference>